<dbReference type="AlphaFoldDB" id="A0A5J4L054"/>
<name>A0A5J4L054_9ZZZZ</name>
<protein>
    <submittedName>
        <fullName evidence="1">Uncharacterized protein</fullName>
    </submittedName>
</protein>
<gene>
    <name evidence="1" type="ORF">A45J_0400</name>
</gene>
<dbReference type="EMBL" id="BLAB01000001">
    <property type="protein sequence ID" value="GER92682.1"/>
    <property type="molecule type" value="Genomic_DNA"/>
</dbReference>
<accession>A0A5J4L054</accession>
<organism evidence="1">
    <name type="scientific">hot springs metagenome</name>
    <dbReference type="NCBI Taxonomy" id="433727"/>
    <lineage>
        <taxon>unclassified sequences</taxon>
        <taxon>metagenomes</taxon>
        <taxon>ecological metagenomes</taxon>
    </lineage>
</organism>
<evidence type="ECO:0000313" key="1">
    <source>
        <dbReference type="EMBL" id="GER92682.1"/>
    </source>
</evidence>
<proteinExistence type="predicted"/>
<comment type="caution">
    <text evidence="1">The sequence shown here is derived from an EMBL/GenBank/DDBJ whole genome shotgun (WGS) entry which is preliminary data.</text>
</comment>
<reference evidence="1" key="1">
    <citation type="submission" date="2019-10" db="EMBL/GenBank/DDBJ databases">
        <title>Metagenomic sequencing of thiosulfate-disproportionating enrichment culture.</title>
        <authorList>
            <person name="Umezawa K."/>
            <person name="Kojima H."/>
            <person name="Fukui M."/>
        </authorList>
    </citation>
    <scope>NUCLEOTIDE SEQUENCE</scope>
    <source>
        <strain evidence="1">45J</strain>
    </source>
</reference>
<sequence length="78" mass="8856">MAEKQIDAKYLKGLKFRTSEAKKVKEDGEEKVRHTPVERDLTTDDVLDWKDKGDSVTVVTKDGQKYNVSKTPSKTEGK</sequence>